<dbReference type="SMART" id="SM00516">
    <property type="entry name" value="SEC14"/>
    <property type="match status" value="1"/>
</dbReference>
<comment type="caution">
    <text evidence="3">The sequence shown here is derived from an EMBL/GenBank/DDBJ whole genome shotgun (WGS) entry which is preliminary data.</text>
</comment>
<dbReference type="RefSeq" id="XP_018710488.1">
    <property type="nucleotide sequence ID" value="XM_018857810.1"/>
</dbReference>
<accession>A0A1A0H7T7</accession>
<gene>
    <name evidence="3" type="ORF">METBIDRAFT_44566</name>
</gene>
<dbReference type="Pfam" id="PF00650">
    <property type="entry name" value="CRAL_TRIO"/>
    <property type="match status" value="1"/>
</dbReference>
<evidence type="ECO:0000259" key="2">
    <source>
        <dbReference type="PROSITE" id="PS50191"/>
    </source>
</evidence>
<feature type="domain" description="CRAL-TRIO" evidence="2">
    <location>
        <begin position="279"/>
        <end position="427"/>
    </location>
</feature>
<sequence length="518" mass="59512">MSTNPPVYPSNIKHRPGRIQSLESEQEIVLKQCWATLLIHWGYAVDLTPDDIRNKNAFVVSSVISNRAERHSSAITEPKKKKSYFSKKLGPEPSSKRLSDTRTRALRENHFKYKKVLVPSRDTVETFAAHSSESLANNCVDAEDASLVSFQTASDSLDGTLVDFSEGNARKTKILKTEMVDPKSQKPVFPFLADYKPSEIHSCFVGTLKNDLIDNFILRFVRARKNNCEETVKMLVKSLNWRKHDVAVEELLREGDAPSVVTGENPGFVKNFMVNKAFIRGQDRDQNPLFIFQSRKHFALDSDLAGTERYALLIIEWCRLFLREVNESVDLCSLMFDLSGFSLKNADNAPVKFLTSIFEAHYPESLGVIIVHNAPWIFSTVWNIIKNWLDPVVASKIHFTKSFDDLQKFVEPKYIPKYLGGDDQRELTYHEPGPEHTLPSKPKDARYYELKMERDEILLRIIETTKYWVCSTDREASSRYLKDKIYLSYQLSDNYIALDPYVRNPGVYDRDGTLEIRN</sequence>
<dbReference type="GeneID" id="30030786"/>
<dbReference type="SUPFAM" id="SSF52087">
    <property type="entry name" value="CRAL/TRIO domain"/>
    <property type="match status" value="1"/>
</dbReference>
<name>A0A1A0H7T7_9ASCO</name>
<dbReference type="Gene3D" id="3.40.525.10">
    <property type="entry name" value="CRAL-TRIO lipid binding domain"/>
    <property type="match status" value="1"/>
</dbReference>
<dbReference type="PROSITE" id="PS50191">
    <property type="entry name" value="CRAL_TRIO"/>
    <property type="match status" value="1"/>
</dbReference>
<dbReference type="InterPro" id="IPR052432">
    <property type="entry name" value="PITP/CRAL-TRIO"/>
</dbReference>
<evidence type="ECO:0000256" key="1">
    <source>
        <dbReference type="SAM" id="MobiDB-lite"/>
    </source>
</evidence>
<proteinExistence type="predicted"/>
<dbReference type="PANTHER" id="PTHR46590:SF1">
    <property type="entry name" value="PHOSPHATIDYLINOSITOL TRANSFER PROTEIN CSR1"/>
    <property type="match status" value="1"/>
</dbReference>
<dbReference type="InterPro" id="IPR001251">
    <property type="entry name" value="CRAL-TRIO_dom"/>
</dbReference>
<dbReference type="CDD" id="cd00170">
    <property type="entry name" value="SEC14"/>
    <property type="match status" value="1"/>
</dbReference>
<feature type="region of interest" description="Disordered" evidence="1">
    <location>
        <begin position="70"/>
        <end position="101"/>
    </location>
</feature>
<dbReference type="InterPro" id="IPR011074">
    <property type="entry name" value="CRAL/TRIO_N_dom"/>
</dbReference>
<evidence type="ECO:0000313" key="3">
    <source>
        <dbReference type="EMBL" id="OBA19963.1"/>
    </source>
</evidence>
<protein>
    <submittedName>
        <fullName evidence="3">CRAL/TRIO domain-containing protein</fullName>
    </submittedName>
</protein>
<reference evidence="3 4" key="1">
    <citation type="submission" date="2016-05" db="EMBL/GenBank/DDBJ databases">
        <title>Comparative genomics of biotechnologically important yeasts.</title>
        <authorList>
            <consortium name="DOE Joint Genome Institute"/>
            <person name="Riley R."/>
            <person name="Haridas S."/>
            <person name="Wolfe K.H."/>
            <person name="Lopes M.R."/>
            <person name="Hittinger C.T."/>
            <person name="Goker M."/>
            <person name="Salamov A."/>
            <person name="Wisecaver J."/>
            <person name="Long T.M."/>
            <person name="Aerts A.L."/>
            <person name="Barry K."/>
            <person name="Choi C."/>
            <person name="Clum A."/>
            <person name="Coughlan A.Y."/>
            <person name="Deshpande S."/>
            <person name="Douglass A.P."/>
            <person name="Hanson S.J."/>
            <person name="Klenk H.-P."/>
            <person name="LaButti K."/>
            <person name="Lapidus A."/>
            <person name="Lindquist E."/>
            <person name="Lipzen A."/>
            <person name="Meier-kolthoff J.P."/>
            <person name="Ohm R.A."/>
            <person name="Otillar R.P."/>
            <person name="Pangilinan J."/>
            <person name="Peng Y."/>
            <person name="Rokas A."/>
            <person name="Rosa C.A."/>
            <person name="Scheuner C."/>
            <person name="Sibirny A.A."/>
            <person name="Slot J.C."/>
            <person name="Stielow J.B."/>
            <person name="Sun H."/>
            <person name="Kurtzman C.P."/>
            <person name="Blackwell M."/>
            <person name="Grigoriev I.V."/>
            <person name="Jeffries T.W."/>
        </authorList>
    </citation>
    <scope>NUCLEOTIDE SEQUENCE [LARGE SCALE GENOMIC DNA]</scope>
    <source>
        <strain evidence="3 4">NRRL YB-4993</strain>
    </source>
</reference>
<dbReference type="InterPro" id="IPR036273">
    <property type="entry name" value="CRAL/TRIO_N_dom_sf"/>
</dbReference>
<dbReference type="SUPFAM" id="SSF46938">
    <property type="entry name" value="CRAL/TRIO N-terminal domain"/>
    <property type="match status" value="1"/>
</dbReference>
<dbReference type="EMBL" id="LXTC01000005">
    <property type="protein sequence ID" value="OBA19963.1"/>
    <property type="molecule type" value="Genomic_DNA"/>
</dbReference>
<organism evidence="3 4">
    <name type="scientific">Metschnikowia bicuspidata var. bicuspidata NRRL YB-4993</name>
    <dbReference type="NCBI Taxonomy" id="869754"/>
    <lineage>
        <taxon>Eukaryota</taxon>
        <taxon>Fungi</taxon>
        <taxon>Dikarya</taxon>
        <taxon>Ascomycota</taxon>
        <taxon>Saccharomycotina</taxon>
        <taxon>Pichiomycetes</taxon>
        <taxon>Metschnikowiaceae</taxon>
        <taxon>Metschnikowia</taxon>
    </lineage>
</organism>
<dbReference type="OrthoDB" id="43460at2759"/>
<dbReference type="InterPro" id="IPR036865">
    <property type="entry name" value="CRAL-TRIO_dom_sf"/>
</dbReference>
<keyword evidence="4" id="KW-1185">Reference proteome</keyword>
<evidence type="ECO:0000313" key="4">
    <source>
        <dbReference type="Proteomes" id="UP000092555"/>
    </source>
</evidence>
<dbReference type="Pfam" id="PF03765">
    <property type="entry name" value="CRAL_TRIO_N"/>
    <property type="match status" value="1"/>
</dbReference>
<dbReference type="PANTHER" id="PTHR46590">
    <property type="entry name" value="PHOSPHATIDYLINOSITOL TRANSFER PROTEIN CSR1-RELATED"/>
    <property type="match status" value="1"/>
</dbReference>
<dbReference type="STRING" id="869754.A0A1A0H7T7"/>
<dbReference type="Proteomes" id="UP000092555">
    <property type="component" value="Unassembled WGS sequence"/>
</dbReference>
<dbReference type="AlphaFoldDB" id="A0A1A0H7T7"/>